<organism evidence="5">
    <name type="scientific">Aphanomyces invadans</name>
    <dbReference type="NCBI Taxonomy" id="157072"/>
    <lineage>
        <taxon>Eukaryota</taxon>
        <taxon>Sar</taxon>
        <taxon>Stramenopiles</taxon>
        <taxon>Oomycota</taxon>
        <taxon>Saprolegniomycetes</taxon>
        <taxon>Saprolegniales</taxon>
        <taxon>Verrucalvaceae</taxon>
        <taxon>Aphanomyces</taxon>
    </lineage>
</organism>
<evidence type="ECO:0000259" key="4">
    <source>
        <dbReference type="Pfam" id="PF00561"/>
    </source>
</evidence>
<dbReference type="Gene3D" id="3.40.50.1820">
    <property type="entry name" value="alpha/beta hydrolase"/>
    <property type="match status" value="1"/>
</dbReference>
<dbReference type="AlphaFoldDB" id="A0A024TIV0"/>
<dbReference type="InterPro" id="IPR029058">
    <property type="entry name" value="AB_hydrolase_fold"/>
</dbReference>
<evidence type="ECO:0000313" key="5">
    <source>
        <dbReference type="EMBL" id="ETV93526.1"/>
    </source>
</evidence>
<reference evidence="5" key="1">
    <citation type="submission" date="2013-12" db="EMBL/GenBank/DDBJ databases">
        <title>The Genome Sequence of Aphanomyces invadans NJM9701.</title>
        <authorList>
            <consortium name="The Broad Institute Genomics Platform"/>
            <person name="Russ C."/>
            <person name="Tyler B."/>
            <person name="van West P."/>
            <person name="Dieguez-Uribeondo J."/>
            <person name="Young S.K."/>
            <person name="Zeng Q."/>
            <person name="Gargeya S."/>
            <person name="Fitzgerald M."/>
            <person name="Abouelleil A."/>
            <person name="Alvarado L."/>
            <person name="Chapman S.B."/>
            <person name="Gainer-Dewar J."/>
            <person name="Goldberg J."/>
            <person name="Griggs A."/>
            <person name="Gujja S."/>
            <person name="Hansen M."/>
            <person name="Howarth C."/>
            <person name="Imamovic A."/>
            <person name="Ireland A."/>
            <person name="Larimer J."/>
            <person name="McCowan C."/>
            <person name="Murphy C."/>
            <person name="Pearson M."/>
            <person name="Poon T.W."/>
            <person name="Priest M."/>
            <person name="Roberts A."/>
            <person name="Saif S."/>
            <person name="Shea T."/>
            <person name="Sykes S."/>
            <person name="Wortman J."/>
            <person name="Nusbaum C."/>
            <person name="Birren B."/>
        </authorList>
    </citation>
    <scope>NUCLEOTIDE SEQUENCE [LARGE SCALE GENOMIC DNA]</scope>
    <source>
        <strain evidence="5">NJM9701</strain>
    </source>
</reference>
<dbReference type="PANTHER" id="PTHR43248">
    <property type="entry name" value="2-SUCCINYL-6-HYDROXY-2,4-CYCLOHEXADIENE-1-CARBOXYLATE SYNTHASE"/>
    <property type="match status" value="1"/>
</dbReference>
<sequence>MTTHRHGQQPTSAADASFPNMRASTVTVVLAAVGAATAATLPPVNFSWYPCHLYTTEDANSTLVNPATGEDIDNPAAECADVVVPVCHPDVCVFANGTKSDITVFVKRMQANVITTPKKALWVLQGGPGHSSEAMEGLMSEAYAAANGTISVYTMDHRGVGRSTLLSCVDTKTESDLAACLGHIKATYGTQAPAAFSVTSAATDLKRFVESSTFDDTDVFVYGVSYGTYLVERLMHLAPTTVKGYILDSIQSEQFYQRKSAPYYSNWDQDVGEIVDRFLAYCDHDDFCRSYIGPDAKRTLIKLYKKLNNHHTMTECAEILRESAKQLGYTTPSDAASNTMYNWLGSRATRVFIPAYIYRVNRCNHDDAIWLRNVHPPAPIESPGQVAQRGPYLNGTGISDVVYSDIVFNEIWKSPSPTADELYQQSVDALISLGNVPASQTKIAAYCVFKGNADPVCDGHPTFNESFAYPRDAYWNKTAAIPRGASVLMFTGYLDPATPPKYAIDENKTMQGTQKLLLEFPFTNHGIMGNTPVEDRPHDSCGSTILTSYLAANGDLNQVRAECIRNVEVLDFSKWSANVSMQLFGSESPYEDTNVQAQVAAVATEVVKSYGAQVVVLSALLAVAVIALVGMAVYVIQLKARTGGDAPAKATAAAEVEAASDGAAAAKETGKPDDVVVTV</sequence>
<evidence type="ECO:0000256" key="2">
    <source>
        <dbReference type="ARBA" id="ARBA00022801"/>
    </source>
</evidence>
<dbReference type="SUPFAM" id="SSF53474">
    <property type="entry name" value="alpha/beta-Hydrolases"/>
    <property type="match status" value="1"/>
</dbReference>
<gene>
    <name evidence="5" type="ORF">H310_12562</name>
</gene>
<keyword evidence="3" id="KW-1133">Transmembrane helix</keyword>
<proteinExistence type="inferred from homology"/>
<dbReference type="STRING" id="157072.A0A024TIV0"/>
<feature type="transmembrane region" description="Helical" evidence="3">
    <location>
        <begin position="614"/>
        <end position="636"/>
    </location>
</feature>
<dbReference type="GeneID" id="20089612"/>
<dbReference type="EMBL" id="KI913991">
    <property type="protein sequence ID" value="ETV93526.1"/>
    <property type="molecule type" value="Genomic_DNA"/>
</dbReference>
<evidence type="ECO:0000256" key="1">
    <source>
        <dbReference type="ARBA" id="ARBA00010088"/>
    </source>
</evidence>
<dbReference type="Pfam" id="PF00561">
    <property type="entry name" value="Abhydrolase_1"/>
    <property type="match status" value="1"/>
</dbReference>
<dbReference type="VEuPathDB" id="FungiDB:H310_12562"/>
<dbReference type="RefSeq" id="XP_008877868.1">
    <property type="nucleotide sequence ID" value="XM_008879646.1"/>
</dbReference>
<keyword evidence="3" id="KW-0812">Transmembrane</keyword>
<dbReference type="eggNOG" id="ENOG502QTRW">
    <property type="taxonomic scope" value="Eukaryota"/>
</dbReference>
<keyword evidence="2" id="KW-0378">Hydrolase</keyword>
<dbReference type="OrthoDB" id="66856at2759"/>
<keyword evidence="3" id="KW-0472">Membrane</keyword>
<comment type="similarity">
    <text evidence="1">Belongs to the peptidase S33 family.</text>
</comment>
<dbReference type="InterPro" id="IPR000073">
    <property type="entry name" value="AB_hydrolase_1"/>
</dbReference>
<feature type="domain" description="AB hydrolase-1" evidence="4">
    <location>
        <begin position="123"/>
        <end position="274"/>
    </location>
</feature>
<evidence type="ECO:0000256" key="3">
    <source>
        <dbReference type="SAM" id="Phobius"/>
    </source>
</evidence>
<accession>A0A024TIV0</accession>
<name>A0A024TIV0_9STRA</name>
<protein>
    <recommendedName>
        <fullName evidence="4">AB hydrolase-1 domain-containing protein</fullName>
    </recommendedName>
</protein>
<dbReference type="GO" id="GO:0016787">
    <property type="term" value="F:hydrolase activity"/>
    <property type="evidence" value="ECO:0007669"/>
    <property type="project" value="UniProtKB-KW"/>
</dbReference>
<dbReference type="InterPro" id="IPR051601">
    <property type="entry name" value="Serine_prot/Carboxylest_S33"/>
</dbReference>